<dbReference type="InterPro" id="IPR007159">
    <property type="entry name" value="SpoVT-AbrB_dom"/>
</dbReference>
<reference evidence="2 3" key="1">
    <citation type="submission" date="2021-01" db="EMBL/GenBank/DDBJ databases">
        <title>Genomic Encyclopedia of Type Strains, Phase IV (KMG-IV): sequencing the most valuable type-strain genomes for metagenomic binning, comparative biology and taxonomic classification.</title>
        <authorList>
            <person name="Goeker M."/>
        </authorList>
    </citation>
    <scope>NUCLEOTIDE SEQUENCE [LARGE SCALE GENOMIC DNA]</scope>
    <source>
        <strain evidence="2 3">DSM 105453</strain>
    </source>
</reference>
<evidence type="ECO:0000313" key="2">
    <source>
        <dbReference type="EMBL" id="MBM7717173.1"/>
    </source>
</evidence>
<evidence type="ECO:0000313" key="3">
    <source>
        <dbReference type="Proteomes" id="UP000823485"/>
    </source>
</evidence>
<proteinExistence type="predicted"/>
<accession>A0ABS2RBZ0</accession>
<gene>
    <name evidence="2" type="ORF">JOC94_004198</name>
</gene>
<sequence>MKPLGIVRKLDPLGRIVIPKEIRKTQGWDADQPLEMFMTENGLLIRSYSSNLHTEEVIRSLCVYENSTDNAEAREVLQAAIKLIRAGYVSAGEKKD</sequence>
<name>A0ABS2RBZ0_9BACI</name>
<dbReference type="EMBL" id="JAFBFH010000040">
    <property type="protein sequence ID" value="MBM7717173.1"/>
    <property type="molecule type" value="Genomic_DNA"/>
</dbReference>
<dbReference type="RefSeq" id="WP_205180161.1">
    <property type="nucleotide sequence ID" value="NZ_JAFBFH010000040.1"/>
</dbReference>
<dbReference type="Proteomes" id="UP000823485">
    <property type="component" value="Unassembled WGS sequence"/>
</dbReference>
<feature type="domain" description="SpoVT-AbrB" evidence="1">
    <location>
        <begin position="8"/>
        <end position="51"/>
    </location>
</feature>
<organism evidence="2 3">
    <name type="scientific">Siminovitchia thermophila</name>
    <dbReference type="NCBI Taxonomy" id="1245522"/>
    <lineage>
        <taxon>Bacteria</taxon>
        <taxon>Bacillati</taxon>
        <taxon>Bacillota</taxon>
        <taxon>Bacilli</taxon>
        <taxon>Bacillales</taxon>
        <taxon>Bacillaceae</taxon>
        <taxon>Siminovitchia</taxon>
    </lineage>
</organism>
<dbReference type="PANTHER" id="PTHR36432">
    <property type="match status" value="1"/>
</dbReference>
<dbReference type="PANTHER" id="PTHR36432:SF4">
    <property type="entry name" value="TRANSITION STATE REGULATOR ABH-RELATED"/>
    <property type="match status" value="1"/>
</dbReference>
<dbReference type="SUPFAM" id="SSF89447">
    <property type="entry name" value="AbrB/MazE/MraZ-like"/>
    <property type="match status" value="1"/>
</dbReference>
<dbReference type="InterPro" id="IPR052731">
    <property type="entry name" value="B_subtilis_Trans_State_Reg"/>
</dbReference>
<protein>
    <submittedName>
        <fullName evidence="2">AbrB family looped-hinge helix DNA binding protein</fullName>
    </submittedName>
</protein>
<dbReference type="Gene3D" id="2.10.260.10">
    <property type="match status" value="1"/>
</dbReference>
<evidence type="ECO:0000259" key="1">
    <source>
        <dbReference type="SMART" id="SM00966"/>
    </source>
</evidence>
<dbReference type="InterPro" id="IPR037914">
    <property type="entry name" value="SpoVT-AbrB_sf"/>
</dbReference>
<comment type="caution">
    <text evidence="2">The sequence shown here is derived from an EMBL/GenBank/DDBJ whole genome shotgun (WGS) entry which is preliminary data.</text>
</comment>
<keyword evidence="3" id="KW-1185">Reference proteome</keyword>
<dbReference type="Pfam" id="PF04014">
    <property type="entry name" value="MazE_antitoxin"/>
    <property type="match status" value="1"/>
</dbReference>
<dbReference type="SMART" id="SM00966">
    <property type="entry name" value="SpoVT_AbrB"/>
    <property type="match status" value="1"/>
</dbReference>